<organism evidence="5 6">
    <name type="scientific">Paenibacillus albicereus</name>
    <dbReference type="NCBI Taxonomy" id="2726185"/>
    <lineage>
        <taxon>Bacteria</taxon>
        <taxon>Bacillati</taxon>
        <taxon>Bacillota</taxon>
        <taxon>Bacilli</taxon>
        <taxon>Bacillales</taxon>
        <taxon>Paenibacillaceae</taxon>
        <taxon>Paenibacillus</taxon>
    </lineage>
</organism>
<dbReference type="EMBL" id="CP051428">
    <property type="protein sequence ID" value="QJC52462.1"/>
    <property type="molecule type" value="Genomic_DNA"/>
</dbReference>
<keyword evidence="1 5" id="KW-0808">Transferase</keyword>
<evidence type="ECO:0000256" key="1">
    <source>
        <dbReference type="ARBA" id="ARBA00022679"/>
    </source>
</evidence>
<dbReference type="InterPro" id="IPR050832">
    <property type="entry name" value="Bact_Acetyltransf"/>
</dbReference>
<dbReference type="RefSeq" id="WP_168908020.1">
    <property type="nucleotide sequence ID" value="NZ_CP051428.1"/>
</dbReference>
<dbReference type="CDD" id="cd04301">
    <property type="entry name" value="NAT_SF"/>
    <property type="match status" value="1"/>
</dbReference>
<dbReference type="KEGG" id="palr:HGI30_13435"/>
<evidence type="ECO:0000256" key="3">
    <source>
        <dbReference type="SAM" id="MobiDB-lite"/>
    </source>
</evidence>
<dbReference type="PROSITE" id="PS51186">
    <property type="entry name" value="GNAT"/>
    <property type="match status" value="1"/>
</dbReference>
<dbReference type="AlphaFoldDB" id="A0A6H2GYJ3"/>
<keyword evidence="6" id="KW-1185">Reference proteome</keyword>
<proteinExistence type="predicted"/>
<dbReference type="PANTHER" id="PTHR43877">
    <property type="entry name" value="AMINOALKYLPHOSPHONATE N-ACETYLTRANSFERASE-RELATED-RELATED"/>
    <property type="match status" value="1"/>
</dbReference>
<gene>
    <name evidence="5" type="ORF">HGI30_13435</name>
</gene>
<keyword evidence="2" id="KW-0012">Acyltransferase</keyword>
<name>A0A6H2GYJ3_9BACL</name>
<evidence type="ECO:0000313" key="5">
    <source>
        <dbReference type="EMBL" id="QJC52462.1"/>
    </source>
</evidence>
<dbReference type="Gene3D" id="3.40.630.30">
    <property type="match status" value="1"/>
</dbReference>
<dbReference type="InterPro" id="IPR016181">
    <property type="entry name" value="Acyl_CoA_acyltransferase"/>
</dbReference>
<dbReference type="Proteomes" id="UP000502136">
    <property type="component" value="Chromosome"/>
</dbReference>
<dbReference type="Pfam" id="PF00583">
    <property type="entry name" value="Acetyltransf_1"/>
    <property type="match status" value="1"/>
</dbReference>
<evidence type="ECO:0000259" key="4">
    <source>
        <dbReference type="PROSITE" id="PS51186"/>
    </source>
</evidence>
<feature type="domain" description="N-acetyltransferase" evidence="4">
    <location>
        <begin position="1"/>
        <end position="152"/>
    </location>
</feature>
<evidence type="ECO:0000256" key="2">
    <source>
        <dbReference type="ARBA" id="ARBA00023315"/>
    </source>
</evidence>
<dbReference type="SUPFAM" id="SSF55729">
    <property type="entry name" value="Acyl-CoA N-acyltransferases (Nat)"/>
    <property type="match status" value="1"/>
</dbReference>
<sequence>MNIRLRDNKEPLPMELLLLADPSAEMVASYAERGECWLLAEDGGPPIGAYVLLPTRPATLELVNVAVAEERQGRGLGKRLVLHAIERSCGLGAATLEVGTGNSSIGQLALYQRCGFRIAGVDRDFFLRHYDEPIVENGIPCVDMIRLSMDLPRSGAGAGTSGPGSFSDRQAGIDPR</sequence>
<evidence type="ECO:0000313" key="6">
    <source>
        <dbReference type="Proteomes" id="UP000502136"/>
    </source>
</evidence>
<reference evidence="5 6" key="1">
    <citation type="submission" date="2020-04" db="EMBL/GenBank/DDBJ databases">
        <title>Novel Paenibacillus strain UniB2 isolated from commercial digestive syrup.</title>
        <authorList>
            <person name="Thorat V."/>
            <person name="Kirdat K."/>
            <person name="Tiwarekar B."/>
            <person name="Yadav A."/>
        </authorList>
    </citation>
    <scope>NUCLEOTIDE SEQUENCE [LARGE SCALE GENOMIC DNA]</scope>
    <source>
        <strain evidence="5 6">UniB2</strain>
    </source>
</reference>
<protein>
    <submittedName>
        <fullName evidence="5">GNAT family N-acetyltransferase</fullName>
    </submittedName>
</protein>
<dbReference type="InterPro" id="IPR000182">
    <property type="entry name" value="GNAT_dom"/>
</dbReference>
<accession>A0A6H2GYJ3</accession>
<dbReference type="GO" id="GO:0016747">
    <property type="term" value="F:acyltransferase activity, transferring groups other than amino-acyl groups"/>
    <property type="evidence" value="ECO:0007669"/>
    <property type="project" value="InterPro"/>
</dbReference>
<feature type="region of interest" description="Disordered" evidence="3">
    <location>
        <begin position="155"/>
        <end position="176"/>
    </location>
</feature>